<sequence>MAKLLVLVVLFILPAIASAAIPEPFTVTGKVYCDTCRVGYETPATTYLPGCIVKLVCKKRDNPDQITFTKEAITDSTGKYEMQVAYDAGDDICEMEHVKSSDPTCATPNAGRDRARICLTRNNGMVSNIRHANNIGYFRDVPLARCPQILQEYQDAESD</sequence>
<organism evidence="4">
    <name type="scientific">Coffea canephora</name>
    <name type="common">Robusta coffee</name>
    <dbReference type="NCBI Taxonomy" id="49390"/>
    <lineage>
        <taxon>Eukaryota</taxon>
        <taxon>Viridiplantae</taxon>
        <taxon>Streptophyta</taxon>
        <taxon>Embryophyta</taxon>
        <taxon>Tracheophyta</taxon>
        <taxon>Spermatophyta</taxon>
        <taxon>Magnoliopsida</taxon>
        <taxon>eudicotyledons</taxon>
        <taxon>Gunneridae</taxon>
        <taxon>Pentapetalae</taxon>
        <taxon>asterids</taxon>
        <taxon>lamiids</taxon>
        <taxon>Gentianales</taxon>
        <taxon>Rubiaceae</taxon>
        <taxon>Ixoroideae</taxon>
        <taxon>Gardenieae complex</taxon>
        <taxon>Bertiereae - Coffeeae clade</taxon>
        <taxon>Coffeeae</taxon>
        <taxon>Coffea</taxon>
    </lineage>
</organism>
<comment type="similarity">
    <text evidence="1">Belongs to the Ole e I family.</text>
</comment>
<dbReference type="PANTHER" id="PTHR31614:SF5">
    <property type="entry name" value="ALLERGEN-LIKE PROTEIN BRSN20"/>
    <property type="match status" value="1"/>
</dbReference>
<dbReference type="PANTHER" id="PTHR31614">
    <property type="entry name" value="PROTEIN DOWNSTREAM OF FLC-RELATED"/>
    <property type="match status" value="1"/>
</dbReference>
<feature type="chain" id="PRO_5018103371" evidence="3">
    <location>
        <begin position="20"/>
        <end position="159"/>
    </location>
</feature>
<keyword evidence="2" id="KW-1015">Disulfide bond</keyword>
<dbReference type="SMR" id="A0A3P8MYR6"/>
<dbReference type="GO" id="GO:0005615">
    <property type="term" value="C:extracellular space"/>
    <property type="evidence" value="ECO:0007669"/>
    <property type="project" value="InterPro"/>
</dbReference>
<evidence type="ECO:0000256" key="2">
    <source>
        <dbReference type="ARBA" id="ARBA00023157"/>
    </source>
</evidence>
<dbReference type="InterPro" id="IPR006041">
    <property type="entry name" value="Pollen_Ole_e1_allergen"/>
</dbReference>
<evidence type="ECO:0000313" key="4">
    <source>
        <dbReference type="EMBL" id="AYE56831.1"/>
    </source>
</evidence>
<dbReference type="PROSITE" id="PS00925">
    <property type="entry name" value="OLEEI"/>
    <property type="match status" value="1"/>
</dbReference>
<keyword evidence="3" id="KW-0732">Signal</keyword>
<dbReference type="Pfam" id="PF01190">
    <property type="entry name" value="Pollen_Ole_e_1"/>
    <property type="match status" value="1"/>
</dbReference>
<evidence type="ECO:0000256" key="1">
    <source>
        <dbReference type="ARBA" id="ARBA00010049"/>
    </source>
</evidence>
<accession>A0A3P8MYR6</accession>
<name>A0A3P8MYR6_COFCA</name>
<protein>
    <submittedName>
        <fullName evidence="4">Major pollen allergen Lol p 11-like</fullName>
    </submittedName>
</protein>
<dbReference type="InterPro" id="IPR006040">
    <property type="entry name" value="Allergen_Ole_e_I_CS"/>
</dbReference>
<dbReference type="EMBL" id="MG470765">
    <property type="protein sequence ID" value="AYE56831.1"/>
    <property type="molecule type" value="mRNA"/>
</dbReference>
<dbReference type="AlphaFoldDB" id="A0A3P8MYR6"/>
<proteinExistence type="evidence at transcript level"/>
<evidence type="ECO:0000256" key="3">
    <source>
        <dbReference type="SAM" id="SignalP"/>
    </source>
</evidence>
<reference evidence="4" key="1">
    <citation type="submission" date="2017-11" db="EMBL/GenBank/DDBJ databases">
        <title>Construction and analysis of a forward subtracted suppression subtractive hybridisation (SSH) cDNA library from the bark tissue of robusta coffee (Coffea canephora Cv. CxR) subjected to coffee white stem borer (CWSB) (Xylotrechus quadripes) infestation.</title>
        <authorList>
            <person name="Santosh P."/>
            <person name="Bharathi K."/>
            <person name="Sreenath H.L."/>
        </authorList>
    </citation>
    <scope>NUCLEOTIDE SEQUENCE</scope>
    <source>
        <tissue evidence="4">Bark tissue</tissue>
    </source>
</reference>
<feature type="signal peptide" evidence="3">
    <location>
        <begin position="1"/>
        <end position="19"/>
    </location>
</feature>